<evidence type="ECO:0000256" key="2">
    <source>
        <dbReference type="ARBA" id="ARBA00022603"/>
    </source>
</evidence>
<keyword evidence="3" id="KW-0808">Transferase</keyword>
<evidence type="ECO:0000256" key="1">
    <source>
        <dbReference type="ARBA" id="ARBA00010633"/>
    </source>
</evidence>
<evidence type="ECO:0000256" key="5">
    <source>
        <dbReference type="SAM" id="MobiDB-lite"/>
    </source>
</evidence>
<dbReference type="GO" id="GO:0016279">
    <property type="term" value="F:protein-lysine N-methyltransferase activity"/>
    <property type="evidence" value="ECO:0007669"/>
    <property type="project" value="InterPro"/>
</dbReference>
<keyword evidence="4" id="KW-0949">S-adenosyl-L-methionine</keyword>
<dbReference type="InterPro" id="IPR029063">
    <property type="entry name" value="SAM-dependent_MTases_sf"/>
</dbReference>
<evidence type="ECO:0008006" key="7">
    <source>
        <dbReference type="Google" id="ProtNLM"/>
    </source>
</evidence>
<evidence type="ECO:0000256" key="3">
    <source>
        <dbReference type="ARBA" id="ARBA00022679"/>
    </source>
</evidence>
<dbReference type="PANTHER" id="PTHR13610">
    <property type="entry name" value="METHYLTRANSFERASE DOMAIN-CONTAINING PROTEIN"/>
    <property type="match status" value="1"/>
</dbReference>
<dbReference type="GO" id="GO:0032259">
    <property type="term" value="P:methylation"/>
    <property type="evidence" value="ECO:0007669"/>
    <property type="project" value="UniProtKB-KW"/>
</dbReference>
<organism evidence="6">
    <name type="scientific">Attheya septentrionalis</name>
    <dbReference type="NCBI Taxonomy" id="420275"/>
    <lineage>
        <taxon>Eukaryota</taxon>
        <taxon>Sar</taxon>
        <taxon>Stramenopiles</taxon>
        <taxon>Ochrophyta</taxon>
        <taxon>Bacillariophyta</taxon>
        <taxon>Coscinodiscophyceae</taxon>
        <taxon>Chaetocerotophycidae</taxon>
        <taxon>Chaetocerotales</taxon>
        <taxon>Attheyaceae</taxon>
        <taxon>Attheya</taxon>
    </lineage>
</organism>
<dbReference type="Gene3D" id="3.40.50.150">
    <property type="entry name" value="Vaccinia Virus protein VP39"/>
    <property type="match status" value="1"/>
</dbReference>
<feature type="compositionally biased region" description="Acidic residues" evidence="5">
    <location>
        <begin position="44"/>
        <end position="55"/>
    </location>
</feature>
<dbReference type="PANTHER" id="PTHR13610:SF11">
    <property type="entry name" value="METHYLTRANSFERASE DOMAIN-CONTAINING PROTEIN"/>
    <property type="match status" value="1"/>
</dbReference>
<proteinExistence type="inferred from homology"/>
<dbReference type="AlphaFoldDB" id="A0A7S2UR99"/>
<protein>
    <recommendedName>
        <fullName evidence="7">DOT1 domain-containing protein</fullName>
    </recommendedName>
</protein>
<keyword evidence="2" id="KW-0489">Methyltransferase</keyword>
<gene>
    <name evidence="6" type="ORF">ASEP1449_LOCUS19650</name>
</gene>
<feature type="region of interest" description="Disordered" evidence="5">
    <location>
        <begin position="1"/>
        <end position="57"/>
    </location>
</feature>
<feature type="compositionally biased region" description="Polar residues" evidence="5">
    <location>
        <begin position="1"/>
        <end position="10"/>
    </location>
</feature>
<evidence type="ECO:0000256" key="4">
    <source>
        <dbReference type="ARBA" id="ARBA00022691"/>
    </source>
</evidence>
<dbReference type="GO" id="GO:1905706">
    <property type="term" value="P:regulation of mitochondrial ATP synthesis coupled proton transport"/>
    <property type="evidence" value="ECO:0007669"/>
    <property type="project" value="TreeGrafter"/>
</dbReference>
<sequence>MDKVNNTMATMASPPAGSKIEGRNMYGYTDYHGPGMVETTNPQELEEESDDDDDWDPLRPGRWMEGDSLAPPCGTSIKVVHGLLEFLSLKETDVLYDFGCGDGRICLEAFFTKHIRAAIGVEVEDDLIQRFRYLIDTHTTQNTNDSERFICAIEQDLRTVLLTLIDQCKEKEENRPEEGTASATTRQQHLLEKKLTMPTVIVLYLLPEALAEIEPFLIELLEMLPDLKILCNTWGLPSLQPTSTKHVTDYENSTILQCYTQGSLLLSKTSNE</sequence>
<reference evidence="6" key="1">
    <citation type="submission" date="2021-01" db="EMBL/GenBank/DDBJ databases">
        <authorList>
            <person name="Corre E."/>
            <person name="Pelletier E."/>
            <person name="Niang G."/>
            <person name="Scheremetjew M."/>
            <person name="Finn R."/>
            <person name="Kale V."/>
            <person name="Holt S."/>
            <person name="Cochrane G."/>
            <person name="Meng A."/>
            <person name="Brown T."/>
            <person name="Cohen L."/>
        </authorList>
    </citation>
    <scope>NUCLEOTIDE SEQUENCE</scope>
    <source>
        <strain evidence="6">CCMP2084</strain>
    </source>
</reference>
<dbReference type="EMBL" id="HBHQ01028947">
    <property type="protein sequence ID" value="CAD9827815.1"/>
    <property type="molecule type" value="Transcribed_RNA"/>
</dbReference>
<comment type="similarity">
    <text evidence="1">Belongs to the ANT/ATPSC lysine N-methyltransferase family.</text>
</comment>
<accession>A0A7S2UR99</accession>
<name>A0A7S2UR99_9STRA</name>
<dbReference type="InterPro" id="IPR026170">
    <property type="entry name" value="FAM173A/B"/>
</dbReference>
<dbReference type="SUPFAM" id="SSF53335">
    <property type="entry name" value="S-adenosyl-L-methionine-dependent methyltransferases"/>
    <property type="match status" value="1"/>
</dbReference>
<evidence type="ECO:0000313" key="6">
    <source>
        <dbReference type="EMBL" id="CAD9827815.1"/>
    </source>
</evidence>
<dbReference type="GO" id="GO:0005739">
    <property type="term" value="C:mitochondrion"/>
    <property type="evidence" value="ECO:0007669"/>
    <property type="project" value="TreeGrafter"/>
</dbReference>